<dbReference type="InterPro" id="IPR027417">
    <property type="entry name" value="P-loop_NTPase"/>
</dbReference>
<evidence type="ECO:0000256" key="4">
    <source>
        <dbReference type="ARBA" id="ARBA00022741"/>
    </source>
</evidence>
<evidence type="ECO:0000256" key="8">
    <source>
        <dbReference type="SAM" id="Phobius"/>
    </source>
</evidence>
<dbReference type="InterPro" id="IPR013525">
    <property type="entry name" value="ABC2_TM"/>
</dbReference>
<feature type="transmembrane region" description="Helical" evidence="8">
    <location>
        <begin position="1216"/>
        <end position="1233"/>
    </location>
</feature>
<feature type="transmembrane region" description="Helical" evidence="8">
    <location>
        <begin position="1269"/>
        <end position="1289"/>
    </location>
</feature>
<organism evidence="10 11">
    <name type="scientific">Wickerhamomyces mucosus</name>
    <dbReference type="NCBI Taxonomy" id="1378264"/>
    <lineage>
        <taxon>Eukaryota</taxon>
        <taxon>Fungi</taxon>
        <taxon>Dikarya</taxon>
        <taxon>Ascomycota</taxon>
        <taxon>Saccharomycotina</taxon>
        <taxon>Saccharomycetes</taxon>
        <taxon>Phaffomycetales</taxon>
        <taxon>Wickerhamomycetaceae</taxon>
        <taxon>Wickerhamomyces</taxon>
    </lineage>
</organism>
<evidence type="ECO:0000256" key="6">
    <source>
        <dbReference type="ARBA" id="ARBA00022989"/>
    </source>
</evidence>
<dbReference type="PROSITE" id="PS00211">
    <property type="entry name" value="ABC_TRANSPORTER_1"/>
    <property type="match status" value="2"/>
</dbReference>
<evidence type="ECO:0000256" key="2">
    <source>
        <dbReference type="ARBA" id="ARBA00022448"/>
    </source>
</evidence>
<dbReference type="SMART" id="SM00382">
    <property type="entry name" value="AAA"/>
    <property type="match status" value="2"/>
</dbReference>
<gene>
    <name evidence="10" type="ORF">WICMUC_003325</name>
</gene>
<keyword evidence="6 8" id="KW-1133">Transmembrane helix</keyword>
<feature type="transmembrane region" description="Helical" evidence="8">
    <location>
        <begin position="1182"/>
        <end position="1204"/>
    </location>
</feature>
<feature type="transmembrane region" description="Helical" evidence="8">
    <location>
        <begin position="512"/>
        <end position="533"/>
    </location>
</feature>
<dbReference type="Pfam" id="PF00005">
    <property type="entry name" value="ABC_tran"/>
    <property type="match status" value="2"/>
</dbReference>
<dbReference type="GO" id="GO:0016020">
    <property type="term" value="C:membrane"/>
    <property type="evidence" value="ECO:0007669"/>
    <property type="project" value="UniProtKB-SubCell"/>
</dbReference>
<evidence type="ECO:0000256" key="5">
    <source>
        <dbReference type="ARBA" id="ARBA00022840"/>
    </source>
</evidence>
<reference evidence="10" key="2">
    <citation type="submission" date="2021-01" db="EMBL/GenBank/DDBJ databases">
        <authorList>
            <person name="Schikora-Tamarit M.A."/>
        </authorList>
    </citation>
    <scope>NUCLEOTIDE SEQUENCE</scope>
    <source>
        <strain evidence="10">CBS6341</strain>
    </source>
</reference>
<feature type="transmembrane region" description="Helical" evidence="8">
    <location>
        <begin position="489"/>
        <end position="506"/>
    </location>
</feature>
<feature type="transmembrane region" description="Helical" evidence="8">
    <location>
        <begin position="1041"/>
        <end position="1062"/>
    </location>
</feature>
<comment type="subcellular location">
    <subcellularLocation>
        <location evidence="1">Membrane</location>
        <topology evidence="1">Multi-pass membrane protein</topology>
    </subcellularLocation>
</comment>
<evidence type="ECO:0000259" key="9">
    <source>
        <dbReference type="PROSITE" id="PS50893"/>
    </source>
</evidence>
<dbReference type="PROSITE" id="PS50893">
    <property type="entry name" value="ABC_TRANSPORTER_2"/>
    <property type="match status" value="2"/>
</dbReference>
<dbReference type="OrthoDB" id="66620at2759"/>
<feature type="transmembrane region" description="Helical" evidence="8">
    <location>
        <begin position="545"/>
        <end position="562"/>
    </location>
</feature>
<dbReference type="Pfam" id="PF19055">
    <property type="entry name" value="ABC2_membrane_7"/>
    <property type="match status" value="2"/>
</dbReference>
<accession>A0A9P8PN26</accession>
<keyword evidence="11" id="KW-1185">Reference proteome</keyword>
<evidence type="ECO:0000256" key="3">
    <source>
        <dbReference type="ARBA" id="ARBA00022692"/>
    </source>
</evidence>
<dbReference type="InterPro" id="IPR003593">
    <property type="entry name" value="AAA+_ATPase"/>
</dbReference>
<sequence length="1307" mass="147223">MKRINADPPTETLQSLNYKPKGFESEENQSHNILKENQFSFVNIDPVDVQVRNLSVSASIDKYKKFNIFRAKRKIQDDIEANKQQPILKEISFDLPSGSLMAIIGGSGSGKTTLLNVLANRTSSSSSLVQKGEILYNGNTLSNIRNAYVIQQDILSPILTTRETLIFATELRLPDSTTKAERLRLVEEVILELGLKDCADTLVGDSTHKGLSGGEKRRLSIGIQILSNPSLLFLDEPTTGLDAHSAYLLIKTLKSLAMKGRTIIISIHQPRSDIFLLFDYLCILSNGETVYNFKVSEVLQYFKALGYITPEGINPADFLIDITAVDTRVITSESQGLKRLRSFVDSWKNYQKSIIRDDVHRVTKITSFTKPVAKAPFVREVNVLVRRTLLLTFRDSKTLVSLILEAVIMGVICGWVFYKPGYSLSAIRTYQGALYSANGLQGYLMLLFETYRLSSEDIKIFDRERADKCISIPGFLISRRIAKLFTEDFVVTILFSLCTYFMFGLQNTANKFFVYYLNILLVHLASMTCAMFCVSVSRNFSQNSLIANLNYTLQTFACGYFLNAKTLPVYVRWTKYIAYIWYGFGLLISNQFTGFQGDCPYHNEYQCQAYNGKYIIQNLGFWENWLALPACVILCWVIGMYLVAALMLKLKTVDVSLSKQVKSSTRTEAYDSSTIEENHRLLSELPDSNDFDVDINLSEINLSVQLQKRFRSSKEKIILKEVNATFKSGKINAIMGPSGSGKTSLLNLVSGRLSSDLRNKYNSSGEIYFNDFKIPTRMTNAISSYVSQTDDHLIPTLSVFETLLMAADLRLNKLNKQQRLQIVQDIISKLGLKNCRNTLIGSEFIKGISGGEKRRVAIGIQLLNNPKVLFLDEPTSGLDGFTSSYILEILQNLSDEGKTIILTIHQPRSDLFKKFGQILLLAKGGKVAYNGEQRLMNEYFTTLGYPCPVLSNLADHILDLISVNNQNAENEIKSKKRVEGLLTHWKNIDHHFEKIRFKSVSKSEFNSIFSHFIRRKSNFQTAFFSCYKQLVFSVIRNPEILVARFTNVLGIAIILAVFSAPLKPTYIGVSDRLGLIQQYSTLYFCGMLNNLTSYPMQRDYFYHEYDDGIYGILPFFLSYICIEVPFEVISCMIFSCLAGLACGLPRTFEFFISLSYVGFMVCFCGESLGIITNTLFSNAGFAINAVSIVLSIGTFMGGLMSLNMNKVLKAINYISPLKYALSIMINMGFPASLQLTCDDTSKTASGDCIFNNGEDVLVEYGLKVDNYKVYFAALFAIAVGYRLLAYAILKVRLLKFNLGSFIRKDEI</sequence>
<keyword evidence="5" id="KW-0067">ATP-binding</keyword>
<dbReference type="GO" id="GO:0140359">
    <property type="term" value="F:ABC-type transporter activity"/>
    <property type="evidence" value="ECO:0007669"/>
    <property type="project" value="InterPro"/>
</dbReference>
<keyword evidence="2" id="KW-0813">Transport</keyword>
<dbReference type="Gene3D" id="3.40.50.300">
    <property type="entry name" value="P-loop containing nucleotide triphosphate hydrolases"/>
    <property type="match status" value="2"/>
</dbReference>
<dbReference type="GO" id="GO:0005524">
    <property type="term" value="F:ATP binding"/>
    <property type="evidence" value="ECO:0007669"/>
    <property type="project" value="UniProtKB-KW"/>
</dbReference>
<evidence type="ECO:0000313" key="11">
    <source>
        <dbReference type="Proteomes" id="UP000769528"/>
    </source>
</evidence>
<dbReference type="InterPro" id="IPR017871">
    <property type="entry name" value="ABC_transporter-like_CS"/>
</dbReference>
<dbReference type="GO" id="GO:0016887">
    <property type="term" value="F:ATP hydrolysis activity"/>
    <property type="evidence" value="ECO:0007669"/>
    <property type="project" value="InterPro"/>
</dbReference>
<dbReference type="PANTHER" id="PTHR48041:SF119">
    <property type="entry name" value="ROA1P"/>
    <property type="match status" value="1"/>
</dbReference>
<dbReference type="Proteomes" id="UP000769528">
    <property type="component" value="Unassembled WGS sequence"/>
</dbReference>
<dbReference type="SUPFAM" id="SSF52540">
    <property type="entry name" value="P-loop containing nucleoside triphosphate hydrolases"/>
    <property type="match status" value="2"/>
</dbReference>
<feature type="transmembrane region" description="Helical" evidence="8">
    <location>
        <begin position="1154"/>
        <end position="1176"/>
    </location>
</feature>
<evidence type="ECO:0000256" key="7">
    <source>
        <dbReference type="ARBA" id="ARBA00023136"/>
    </source>
</evidence>
<name>A0A9P8PN26_9ASCO</name>
<proteinExistence type="predicted"/>
<reference evidence="10" key="1">
    <citation type="journal article" date="2021" name="Open Biol.">
        <title>Shared evolutionary footprints suggest mitochondrial oxidative damage underlies multiple complex I losses in fungi.</title>
        <authorList>
            <person name="Schikora-Tamarit M.A."/>
            <person name="Marcet-Houben M."/>
            <person name="Nosek J."/>
            <person name="Gabaldon T."/>
        </authorList>
    </citation>
    <scope>NUCLEOTIDE SEQUENCE</scope>
    <source>
        <strain evidence="10">CBS6341</strain>
    </source>
</reference>
<feature type="transmembrane region" description="Helical" evidence="8">
    <location>
        <begin position="1116"/>
        <end position="1142"/>
    </location>
</feature>
<dbReference type="InterPro" id="IPR003439">
    <property type="entry name" value="ABC_transporter-like_ATP-bd"/>
</dbReference>
<dbReference type="PANTHER" id="PTHR48041">
    <property type="entry name" value="ABC TRANSPORTER G FAMILY MEMBER 28"/>
    <property type="match status" value="1"/>
</dbReference>
<dbReference type="InterPro" id="IPR050352">
    <property type="entry name" value="ABCG_transporters"/>
</dbReference>
<feature type="transmembrane region" description="Helical" evidence="8">
    <location>
        <begin position="626"/>
        <end position="648"/>
    </location>
</feature>
<dbReference type="EMBL" id="JAEUBF010000853">
    <property type="protein sequence ID" value="KAH3674487.1"/>
    <property type="molecule type" value="Genomic_DNA"/>
</dbReference>
<keyword evidence="7 8" id="KW-0472">Membrane</keyword>
<evidence type="ECO:0000256" key="1">
    <source>
        <dbReference type="ARBA" id="ARBA00004141"/>
    </source>
</evidence>
<dbReference type="Pfam" id="PF01061">
    <property type="entry name" value="ABC2_membrane"/>
    <property type="match status" value="2"/>
</dbReference>
<comment type="caution">
    <text evidence="10">The sequence shown here is derived from an EMBL/GenBank/DDBJ whole genome shotgun (WGS) entry which is preliminary data.</text>
</comment>
<protein>
    <recommendedName>
        <fullName evidence="9">ABC transporter domain-containing protein</fullName>
    </recommendedName>
</protein>
<keyword evidence="4" id="KW-0547">Nucleotide-binding</keyword>
<feature type="domain" description="ABC transporter" evidence="9">
    <location>
        <begin position="73"/>
        <end position="311"/>
    </location>
</feature>
<keyword evidence="3 8" id="KW-0812">Transmembrane</keyword>
<dbReference type="InterPro" id="IPR043926">
    <property type="entry name" value="ABCG_dom"/>
</dbReference>
<evidence type="ECO:0000313" key="10">
    <source>
        <dbReference type="EMBL" id="KAH3674487.1"/>
    </source>
</evidence>
<feature type="domain" description="ABC transporter" evidence="9">
    <location>
        <begin position="704"/>
        <end position="948"/>
    </location>
</feature>